<keyword evidence="2" id="KW-1133">Transmembrane helix</keyword>
<protein>
    <submittedName>
        <fullName evidence="3">Vacuolar-type H+-ATPase subunit H</fullName>
    </submittedName>
</protein>
<accession>A0A853C8W9</accession>
<dbReference type="RefSeq" id="WP_179669891.1">
    <property type="nucleotide sequence ID" value="NZ_JACCFP010000001.1"/>
</dbReference>
<name>A0A853C8W9_9ACTN</name>
<proteinExistence type="predicted"/>
<keyword evidence="2" id="KW-0812">Transmembrane</keyword>
<dbReference type="AlphaFoldDB" id="A0A853C8W9"/>
<evidence type="ECO:0000313" key="4">
    <source>
        <dbReference type="Proteomes" id="UP000530424"/>
    </source>
</evidence>
<sequence>MGRKKNSALLEAIETAEEYVESAIDHAKDFFEDTAKPALSDARDKAAPVVADARKKAAPVVAAGAATVATKAAQAKDYAETKAAEATGKKPKKRSKIKMLLLFGAIGGAVAVIAKKLQAGASEQSSPWQSDYKPAAPPTPPTPTAVQDPVTEEDAVPEGTHGDPLGEESRSE</sequence>
<feature type="transmembrane region" description="Helical" evidence="2">
    <location>
        <begin position="99"/>
        <end position="117"/>
    </location>
</feature>
<evidence type="ECO:0000313" key="3">
    <source>
        <dbReference type="EMBL" id="NYJ03611.1"/>
    </source>
</evidence>
<dbReference type="Proteomes" id="UP000530424">
    <property type="component" value="Unassembled WGS sequence"/>
</dbReference>
<gene>
    <name evidence="3" type="ORF">HNR19_004309</name>
</gene>
<feature type="region of interest" description="Disordered" evidence="1">
    <location>
        <begin position="75"/>
        <end position="94"/>
    </location>
</feature>
<evidence type="ECO:0000256" key="1">
    <source>
        <dbReference type="SAM" id="MobiDB-lite"/>
    </source>
</evidence>
<dbReference type="EMBL" id="JACCFP010000001">
    <property type="protein sequence ID" value="NYJ03611.1"/>
    <property type="molecule type" value="Genomic_DNA"/>
</dbReference>
<keyword evidence="2" id="KW-0472">Membrane</keyword>
<reference evidence="3 4" key="1">
    <citation type="submission" date="2020-07" db="EMBL/GenBank/DDBJ databases">
        <title>Sequencing the genomes of 1000 actinobacteria strains.</title>
        <authorList>
            <person name="Klenk H.-P."/>
        </authorList>
    </citation>
    <scope>NUCLEOTIDE SEQUENCE [LARGE SCALE GENOMIC DNA]</scope>
    <source>
        <strain evidence="3 4">DSM 103833</strain>
    </source>
</reference>
<keyword evidence="4" id="KW-1185">Reference proteome</keyword>
<comment type="caution">
    <text evidence="3">The sequence shown here is derived from an EMBL/GenBank/DDBJ whole genome shotgun (WGS) entry which is preliminary data.</text>
</comment>
<organism evidence="3 4">
    <name type="scientific">Nocardioides thalensis</name>
    <dbReference type="NCBI Taxonomy" id="1914755"/>
    <lineage>
        <taxon>Bacteria</taxon>
        <taxon>Bacillati</taxon>
        <taxon>Actinomycetota</taxon>
        <taxon>Actinomycetes</taxon>
        <taxon>Propionibacteriales</taxon>
        <taxon>Nocardioidaceae</taxon>
        <taxon>Nocardioides</taxon>
    </lineage>
</organism>
<evidence type="ECO:0000256" key="2">
    <source>
        <dbReference type="SAM" id="Phobius"/>
    </source>
</evidence>
<feature type="region of interest" description="Disordered" evidence="1">
    <location>
        <begin position="118"/>
        <end position="172"/>
    </location>
</feature>